<evidence type="ECO:0000313" key="9">
    <source>
        <dbReference type="EMBL" id="TYP80592.1"/>
    </source>
</evidence>
<dbReference type="OrthoDB" id="7067407at2"/>
<feature type="transmembrane region" description="Helical" evidence="6">
    <location>
        <begin position="457"/>
        <end position="476"/>
    </location>
</feature>
<reference evidence="10" key="1">
    <citation type="submission" date="2015-05" db="EMBL/GenBank/DDBJ databases">
        <title>Draft genome of Nitrosomonas communis strain Nm2.</title>
        <authorList>
            <person name="Kozlowski J.A."/>
            <person name="Kits K.D."/>
            <person name="Stein L.Y."/>
        </authorList>
    </citation>
    <scope>NUCLEOTIDE SEQUENCE [LARGE SCALE GENOMIC DNA]</scope>
    <source>
        <strain evidence="10">Nm2</strain>
    </source>
</reference>
<evidence type="ECO:0000313" key="8">
    <source>
        <dbReference type="EMBL" id="AKH37220.1"/>
    </source>
</evidence>
<feature type="transmembrane region" description="Helical" evidence="6">
    <location>
        <begin position="781"/>
        <end position="802"/>
    </location>
</feature>
<feature type="transmembrane region" description="Helical" evidence="6">
    <location>
        <begin position="847"/>
        <end position="872"/>
    </location>
</feature>
<dbReference type="Pfam" id="PF03176">
    <property type="entry name" value="MMPL"/>
    <property type="match status" value="2"/>
</dbReference>
<dbReference type="AlphaFoldDB" id="A0A0F7KA76"/>
<feature type="transmembrane region" description="Helical" evidence="6">
    <location>
        <begin position="823"/>
        <end position="841"/>
    </location>
</feature>
<gene>
    <name evidence="8" type="ORF">AAW31_04370</name>
    <name evidence="9" type="ORF">BCL69_105719</name>
</gene>
<evidence type="ECO:0000313" key="11">
    <source>
        <dbReference type="Proteomes" id="UP000324176"/>
    </source>
</evidence>
<organism evidence="8 10">
    <name type="scientific">Nitrosomonas communis</name>
    <dbReference type="NCBI Taxonomy" id="44574"/>
    <lineage>
        <taxon>Bacteria</taxon>
        <taxon>Pseudomonadati</taxon>
        <taxon>Pseudomonadota</taxon>
        <taxon>Betaproteobacteria</taxon>
        <taxon>Nitrosomonadales</taxon>
        <taxon>Nitrosomonadaceae</taxon>
        <taxon>Nitrosomonas</taxon>
    </lineage>
</organism>
<evidence type="ECO:0000256" key="6">
    <source>
        <dbReference type="SAM" id="Phobius"/>
    </source>
</evidence>
<keyword evidence="5 6" id="KW-0472">Membrane</keyword>
<feature type="transmembrane region" description="Helical" evidence="6">
    <location>
        <begin position="277"/>
        <end position="296"/>
    </location>
</feature>
<evidence type="ECO:0000256" key="5">
    <source>
        <dbReference type="ARBA" id="ARBA00023136"/>
    </source>
</evidence>
<dbReference type="InterPro" id="IPR017841">
    <property type="entry name" value="Hopanoid_biosynth_HpnN"/>
</dbReference>
<evidence type="ECO:0000256" key="3">
    <source>
        <dbReference type="ARBA" id="ARBA00022692"/>
    </source>
</evidence>
<proteinExistence type="predicted"/>
<keyword evidence="2" id="KW-1003">Cell membrane</keyword>
<dbReference type="NCBIfam" id="TIGR03480">
    <property type="entry name" value="HpnN"/>
    <property type="match status" value="1"/>
</dbReference>
<reference evidence="9 11" key="3">
    <citation type="submission" date="2019-07" db="EMBL/GenBank/DDBJ databases">
        <title>Active sludge and wastewater microbial communities from Klosterneuburg, Austria.</title>
        <authorList>
            <person name="Wagner M."/>
        </authorList>
    </citation>
    <scope>NUCLEOTIDE SEQUENCE [LARGE SCALE GENOMIC DNA]</scope>
    <source>
        <strain evidence="9 11">Nm2</strain>
    </source>
</reference>
<dbReference type="PANTHER" id="PTHR33406">
    <property type="entry name" value="MEMBRANE PROTEIN MJ1562-RELATED"/>
    <property type="match status" value="1"/>
</dbReference>
<accession>A0A0F7KA76</accession>
<dbReference type="Proteomes" id="UP000324176">
    <property type="component" value="Unassembled WGS sequence"/>
</dbReference>
<feature type="transmembrane region" description="Helical" evidence="6">
    <location>
        <begin position="406"/>
        <end position="427"/>
    </location>
</feature>
<feature type="domain" description="Membrane transport protein MMPL" evidence="7">
    <location>
        <begin position="708"/>
        <end position="874"/>
    </location>
</feature>
<feature type="domain" description="Membrane transport protein MMPL" evidence="7">
    <location>
        <begin position="234"/>
        <end position="437"/>
    </location>
</feature>
<evidence type="ECO:0000256" key="2">
    <source>
        <dbReference type="ARBA" id="ARBA00022475"/>
    </source>
</evidence>
<evidence type="ECO:0000256" key="4">
    <source>
        <dbReference type="ARBA" id="ARBA00022989"/>
    </source>
</evidence>
<name>A0A0F7KA76_9PROT</name>
<dbReference type="PANTHER" id="PTHR33406:SF13">
    <property type="entry name" value="MEMBRANE PROTEIN YDFJ"/>
    <property type="match status" value="1"/>
</dbReference>
<dbReference type="EMBL" id="CP011451">
    <property type="protein sequence ID" value="AKH37220.1"/>
    <property type="molecule type" value="Genomic_DNA"/>
</dbReference>
<keyword evidence="3 6" id="KW-0812">Transmembrane</keyword>
<feature type="transmembrane region" description="Helical" evidence="6">
    <location>
        <begin position="303"/>
        <end position="325"/>
    </location>
</feature>
<feature type="transmembrane region" description="Helical" evidence="6">
    <location>
        <begin position="755"/>
        <end position="775"/>
    </location>
</feature>
<feature type="transmembrane region" description="Helical" evidence="6">
    <location>
        <begin position="373"/>
        <end position="394"/>
    </location>
</feature>
<evidence type="ECO:0000313" key="10">
    <source>
        <dbReference type="Proteomes" id="UP000034156"/>
    </source>
</evidence>
<dbReference type="Gene3D" id="1.20.1640.10">
    <property type="entry name" value="Multidrug efflux transporter AcrB transmembrane domain"/>
    <property type="match status" value="2"/>
</dbReference>
<evidence type="ECO:0000259" key="7">
    <source>
        <dbReference type="Pfam" id="PF03176"/>
    </source>
</evidence>
<dbReference type="PATRIC" id="fig|44574.3.peg.1045"/>
<protein>
    <submittedName>
        <fullName evidence="8">Hopanoid biosynthesis associated RND transporter like protein HpnN</fullName>
    </submittedName>
</protein>
<reference evidence="8 10" key="2">
    <citation type="journal article" date="2016" name="Genome Announc.">
        <title>Genome Sequence of Nitrosomonas communis Strain Nm2, a Mesophilic Ammonia-Oxidizing Bacterium Isolated from Mediterranean Soil.</title>
        <authorList>
            <person name="Kozlowski J.A."/>
            <person name="Kits K.D."/>
            <person name="Stein L.Y."/>
        </authorList>
    </citation>
    <scope>NUCLEOTIDE SEQUENCE [LARGE SCALE GENOMIC DNA]</scope>
    <source>
        <strain evidence="8 10">Nm2</strain>
    </source>
</reference>
<dbReference type="InterPro" id="IPR004869">
    <property type="entry name" value="MMPL_dom"/>
</dbReference>
<keyword evidence="10" id="KW-1185">Reference proteome</keyword>
<dbReference type="InterPro" id="IPR050545">
    <property type="entry name" value="Mycobact_MmpL"/>
</dbReference>
<feature type="transmembrane region" description="Helical" evidence="6">
    <location>
        <begin position="20"/>
        <end position="42"/>
    </location>
</feature>
<dbReference type="EMBL" id="VNHT01000057">
    <property type="protein sequence ID" value="TYP80592.1"/>
    <property type="molecule type" value="Genomic_DNA"/>
</dbReference>
<dbReference type="Proteomes" id="UP000034156">
    <property type="component" value="Chromosome"/>
</dbReference>
<dbReference type="KEGG" id="nco:AAW31_04370"/>
<evidence type="ECO:0000256" key="1">
    <source>
        <dbReference type="ARBA" id="ARBA00004651"/>
    </source>
</evidence>
<dbReference type="SUPFAM" id="SSF82866">
    <property type="entry name" value="Multidrug efflux transporter AcrB transmembrane domain"/>
    <property type="match status" value="2"/>
</dbReference>
<comment type="subcellular location">
    <subcellularLocation>
        <location evidence="1">Cell membrane</location>
        <topology evidence="1">Multi-pass membrane protein</topology>
    </subcellularLocation>
</comment>
<dbReference type="RefSeq" id="WP_046849313.1">
    <property type="nucleotide sequence ID" value="NZ_CP011451.1"/>
</dbReference>
<feature type="transmembrane region" description="Helical" evidence="6">
    <location>
        <begin position="331"/>
        <end position="352"/>
    </location>
</feature>
<keyword evidence="4 6" id="KW-1133">Transmembrane helix</keyword>
<dbReference type="GO" id="GO:0005886">
    <property type="term" value="C:plasma membrane"/>
    <property type="evidence" value="ECO:0007669"/>
    <property type="project" value="UniProtKB-SubCell"/>
</dbReference>
<feature type="transmembrane region" description="Helical" evidence="6">
    <location>
        <begin position="728"/>
        <end position="748"/>
    </location>
</feature>
<sequence length="881" mass="96771">MEASHSYTYRAFARCARFSYHYAPWILFAAFLIAIASTVYVVRNLGMNTDTTDILSEDLPFRVNSIHYNKTFPQEMDILLLVLDAPTPEQAYSAAGQLAARLKKDPKNFIDVYAPNVDVFFERNGLLYENISELGRITDRLAEAQPLIARIADSPSLHTFASVLTGAIKELSKGRSLELGPVLKSMSDTLDARLAGKPQQLSWQTLFRGEPQKNSYQEIILVKPRPDYSQLFASEQAISAVHAAAREIGLTEDGPIQLRVTGDMALANDELKSSLSGMEYAGIITFVLVAIVLYFAMRSIGMVLAVLLCLTLGLLLTAAFATAAIGQLNVISIAFAVLYIGLGADFAIHFLLRYREVLENGQISTEAMYKAGGEAGSALAACTIANAIGFYAFIPTSYSGVAELGIISGTGMLISLLVTFIIGPALLRYLSKRPISETSNRGSLGKVLEFSLNWRKLTYAVILVLLLIAIALLPQIRFDYNLLNMQDPKGKAVQTFRELLALPEHSPWYAIVLTKDREEARQLKERLAELPEVGKIITFLDFVPTEQEEKLSVIEEMALIIGPLILSLSEPSTDKQMVMQQLEELNALSTALGHYIKEHPESSLSDSARTLKTSLAKLFSLLDSMDLSDKKKLLHSIEEDLLYTLPIAIQRLRTSVEATPFSEQDLPEPLSRRWLSHTGEYRIAVYPSEDIGDNKALARFVRAVQQIAPHATGMPVVSLEAGEAVVEAFIQAFSLALIGITVALLILLRSIKYTLLVLIPLLLSSVFTGVFTVLLNIPFNFANIIALPLLLGLGIDSSLHMVHRSIDNHQESEILIHTSTARAIFYSALTALVDFASLMFSPHKGTASMGALLTVGLAFTLICTLIILPALLRMPAQYAKS</sequence>